<evidence type="ECO:0000313" key="1">
    <source>
        <dbReference type="EMBL" id="KIK33644.1"/>
    </source>
</evidence>
<keyword evidence="2" id="KW-1185">Reference proteome</keyword>
<protein>
    <recommendedName>
        <fullName evidence="3">F-box domain-containing protein</fullName>
    </recommendedName>
</protein>
<dbReference type="SUPFAM" id="SSF52047">
    <property type="entry name" value="RNI-like"/>
    <property type="match status" value="1"/>
</dbReference>
<dbReference type="EMBL" id="KN835897">
    <property type="protein sequence ID" value="KIK33644.1"/>
    <property type="molecule type" value="Genomic_DNA"/>
</dbReference>
<evidence type="ECO:0000313" key="2">
    <source>
        <dbReference type="Proteomes" id="UP000054485"/>
    </source>
</evidence>
<evidence type="ECO:0008006" key="3">
    <source>
        <dbReference type="Google" id="ProtNLM"/>
    </source>
</evidence>
<dbReference type="STRING" id="930992.A0A0D0A5Z6"/>
<proteinExistence type="predicted"/>
<dbReference type="InterPro" id="IPR032675">
    <property type="entry name" value="LRR_dom_sf"/>
</dbReference>
<dbReference type="AlphaFoldDB" id="A0A0D0A5Z6"/>
<dbReference type="HOGENOM" id="CLU_021164_1_0_1"/>
<sequence length="533" mass="59699">MHRAFDSDDIVYSILEHLNWPLRNLRNVAMTCKRLAGPALNVLWSEQSTLLPLIMCLPHDALSVADETINLSSEPTPSEWERIIINASRVRRFIDPNISTVNPKPIVSDLVLRRLFERFPPATLFPNLCAFDSEALLKYRSDISLVGGFMSPGLEVLSLDVSAQFPIHEVEQFLAALPAKARGLRQLSMSMDGGDMAFAVLPSFGNLPKLIALTIHGVDVCMTRQAITNIQQARYLNTLELTLHETAYDHDGGVTALELNSLERLSLSSDVLPQCTHFIRQITTRQLSHVKIEYTQPASPIEITVFIESLSTSCQTYGSLKEIHVKDESDGRNTELVIPLSSEVFRPLLEFTGLSVVIFMGIGNVNLDNRFINDIPDAWPGIRELKFWSHRLAGCDVTFAAMVSLASRCRSLHTLYLTFDASQPTMVPQAEDGTEMLWPAQTALSLLHVGHSQVSEVARMPYILVKVFPDLKKIYWSSHAGSFQIINPSAPLMQQVQEQLWELQNPLPDMDEGDSGDSEYMVGWKGFRRLRQG</sequence>
<dbReference type="InParanoid" id="A0A0D0A5Z6"/>
<reference evidence="1 2" key="1">
    <citation type="submission" date="2014-04" db="EMBL/GenBank/DDBJ databases">
        <authorList>
            <consortium name="DOE Joint Genome Institute"/>
            <person name="Kuo A."/>
            <person name="Ruytinx J."/>
            <person name="Rineau F."/>
            <person name="Colpaert J."/>
            <person name="Kohler A."/>
            <person name="Nagy L.G."/>
            <person name="Floudas D."/>
            <person name="Copeland A."/>
            <person name="Barry K.W."/>
            <person name="Cichocki N."/>
            <person name="Veneault-Fourrey C."/>
            <person name="LaButti K."/>
            <person name="Lindquist E.A."/>
            <person name="Lipzen A."/>
            <person name="Lundell T."/>
            <person name="Morin E."/>
            <person name="Murat C."/>
            <person name="Sun H."/>
            <person name="Tunlid A."/>
            <person name="Henrissat B."/>
            <person name="Grigoriev I.V."/>
            <person name="Hibbett D.S."/>
            <person name="Martin F."/>
            <person name="Nordberg H.P."/>
            <person name="Cantor M.N."/>
            <person name="Hua S.X."/>
        </authorList>
    </citation>
    <scope>NUCLEOTIDE SEQUENCE [LARGE SCALE GENOMIC DNA]</scope>
    <source>
        <strain evidence="1 2">UH-Slu-Lm8-n1</strain>
    </source>
</reference>
<dbReference type="Gene3D" id="3.80.10.10">
    <property type="entry name" value="Ribonuclease Inhibitor"/>
    <property type="match status" value="1"/>
</dbReference>
<gene>
    <name evidence="1" type="ORF">CY34DRAFT_18241</name>
</gene>
<name>A0A0D0A5Z6_9AGAM</name>
<reference evidence="2" key="2">
    <citation type="submission" date="2015-01" db="EMBL/GenBank/DDBJ databases">
        <title>Evolutionary Origins and Diversification of the Mycorrhizal Mutualists.</title>
        <authorList>
            <consortium name="DOE Joint Genome Institute"/>
            <consortium name="Mycorrhizal Genomics Consortium"/>
            <person name="Kohler A."/>
            <person name="Kuo A."/>
            <person name="Nagy L.G."/>
            <person name="Floudas D."/>
            <person name="Copeland A."/>
            <person name="Barry K.W."/>
            <person name="Cichocki N."/>
            <person name="Veneault-Fourrey C."/>
            <person name="LaButti K."/>
            <person name="Lindquist E.A."/>
            <person name="Lipzen A."/>
            <person name="Lundell T."/>
            <person name="Morin E."/>
            <person name="Murat C."/>
            <person name="Riley R."/>
            <person name="Ohm R."/>
            <person name="Sun H."/>
            <person name="Tunlid A."/>
            <person name="Henrissat B."/>
            <person name="Grigoriev I.V."/>
            <person name="Hibbett D.S."/>
            <person name="Martin F."/>
        </authorList>
    </citation>
    <scope>NUCLEOTIDE SEQUENCE [LARGE SCALE GENOMIC DNA]</scope>
    <source>
        <strain evidence="2">UH-Slu-Lm8-n1</strain>
    </source>
</reference>
<dbReference type="OrthoDB" id="3543113at2759"/>
<dbReference type="Proteomes" id="UP000054485">
    <property type="component" value="Unassembled WGS sequence"/>
</dbReference>
<accession>A0A0D0A5Z6</accession>
<organism evidence="1 2">
    <name type="scientific">Suillus luteus UH-Slu-Lm8-n1</name>
    <dbReference type="NCBI Taxonomy" id="930992"/>
    <lineage>
        <taxon>Eukaryota</taxon>
        <taxon>Fungi</taxon>
        <taxon>Dikarya</taxon>
        <taxon>Basidiomycota</taxon>
        <taxon>Agaricomycotina</taxon>
        <taxon>Agaricomycetes</taxon>
        <taxon>Agaricomycetidae</taxon>
        <taxon>Boletales</taxon>
        <taxon>Suillineae</taxon>
        <taxon>Suillaceae</taxon>
        <taxon>Suillus</taxon>
    </lineage>
</organism>